<evidence type="ECO:0000313" key="2">
    <source>
        <dbReference type="Proteomes" id="UP000036771"/>
    </source>
</evidence>
<dbReference type="SUPFAM" id="SSF54909">
    <property type="entry name" value="Dimeric alpha+beta barrel"/>
    <property type="match status" value="1"/>
</dbReference>
<evidence type="ECO:0008006" key="3">
    <source>
        <dbReference type="Google" id="ProtNLM"/>
    </source>
</evidence>
<dbReference type="OrthoDB" id="5638493at2"/>
<sequence>MSEWKEQGAWIWVRWNTGAPQDAWKEWGASNLKVWSTTGEWDCKVWVPAKSADEIEQFVWNKVRKNKWVKDTKTEWAWQCAA</sequence>
<comment type="caution">
    <text evidence="1">The sequence shown here is derived from an EMBL/GenBank/DDBJ whole genome shotgun (WGS) entry which is preliminary data.</text>
</comment>
<dbReference type="EMBL" id="BBVC01000002">
    <property type="protein sequence ID" value="GAO97408.1"/>
    <property type="molecule type" value="Genomic_DNA"/>
</dbReference>
<dbReference type="InterPro" id="IPR011008">
    <property type="entry name" value="Dimeric_a/b-barrel"/>
</dbReference>
<proteinExistence type="predicted"/>
<organism evidence="1 2">
    <name type="scientific">Caedimonas varicaedens</name>
    <dbReference type="NCBI Taxonomy" id="1629334"/>
    <lineage>
        <taxon>Bacteria</taxon>
        <taxon>Pseudomonadati</taxon>
        <taxon>Pseudomonadota</taxon>
        <taxon>Alphaproteobacteria</taxon>
        <taxon>Holosporales</taxon>
        <taxon>Caedimonadaceae</taxon>
        <taxon>Caedimonas</taxon>
    </lineage>
</organism>
<name>A0A0K8MB43_9PROT</name>
<dbReference type="Proteomes" id="UP000036771">
    <property type="component" value="Unassembled WGS sequence"/>
</dbReference>
<protein>
    <recommendedName>
        <fullName evidence="3">Transcription regulator AsnC/Lrp ligand binding domain-containing protein</fullName>
    </recommendedName>
</protein>
<dbReference type="Gene3D" id="3.30.70.920">
    <property type="match status" value="1"/>
</dbReference>
<gene>
    <name evidence="1" type="ORF">Cva_00039</name>
</gene>
<evidence type="ECO:0000313" key="1">
    <source>
        <dbReference type="EMBL" id="GAO97408.1"/>
    </source>
</evidence>
<accession>A0A0K8MB43</accession>
<dbReference type="STRING" id="1629334.Cva_00039"/>
<reference evidence="1 2" key="1">
    <citation type="submission" date="2015-03" db="EMBL/GenBank/DDBJ databases">
        <title>Caedibacter varicaedens, whole genome shotgun sequence.</title>
        <authorList>
            <person name="Suzuki H."/>
            <person name="Dapper A.L."/>
            <person name="Gibson A.K."/>
            <person name="Jackson C."/>
            <person name="Lee H."/>
            <person name="Pejaver V.R."/>
            <person name="Doak T."/>
            <person name="Lynch M."/>
        </authorList>
    </citation>
    <scope>NUCLEOTIDE SEQUENCE [LARGE SCALE GENOMIC DNA]</scope>
</reference>
<keyword evidence="2" id="KW-1185">Reference proteome</keyword>
<dbReference type="AlphaFoldDB" id="A0A0K8MB43"/>